<evidence type="ECO:0000313" key="2">
    <source>
        <dbReference type="Proteomes" id="UP000482800"/>
    </source>
</evidence>
<dbReference type="AlphaFoldDB" id="A0A6V8K8J1"/>
<organism evidence="1 2">
    <name type="scientific">Phytohabitans houttuyneae</name>
    <dbReference type="NCBI Taxonomy" id="1076126"/>
    <lineage>
        <taxon>Bacteria</taxon>
        <taxon>Bacillati</taxon>
        <taxon>Actinomycetota</taxon>
        <taxon>Actinomycetes</taxon>
        <taxon>Micromonosporales</taxon>
        <taxon>Micromonosporaceae</taxon>
    </lineage>
</organism>
<comment type="caution">
    <text evidence="1">The sequence shown here is derived from an EMBL/GenBank/DDBJ whole genome shotgun (WGS) entry which is preliminary data.</text>
</comment>
<name>A0A6V8K8J1_9ACTN</name>
<evidence type="ECO:0008006" key="3">
    <source>
        <dbReference type="Google" id="ProtNLM"/>
    </source>
</evidence>
<accession>A0A6V8K8J1</accession>
<dbReference type="EMBL" id="BLPF01000001">
    <property type="protein sequence ID" value="GFJ78077.1"/>
    <property type="molecule type" value="Genomic_DNA"/>
</dbReference>
<proteinExistence type="predicted"/>
<reference evidence="1 2" key="1">
    <citation type="submission" date="2020-03" db="EMBL/GenBank/DDBJ databases">
        <title>Whole genome shotgun sequence of Phytohabitans houttuyneae NBRC 108639.</title>
        <authorList>
            <person name="Komaki H."/>
            <person name="Tamura T."/>
        </authorList>
    </citation>
    <scope>NUCLEOTIDE SEQUENCE [LARGE SCALE GENOMIC DNA]</scope>
    <source>
        <strain evidence="1 2">NBRC 108639</strain>
    </source>
</reference>
<keyword evidence="2" id="KW-1185">Reference proteome</keyword>
<protein>
    <recommendedName>
        <fullName evidence="3">Transposase IS4-like domain-containing protein</fullName>
    </recommendedName>
</protein>
<evidence type="ECO:0000313" key="1">
    <source>
        <dbReference type="EMBL" id="GFJ78077.1"/>
    </source>
</evidence>
<dbReference type="Proteomes" id="UP000482800">
    <property type="component" value="Unassembled WGS sequence"/>
</dbReference>
<reference evidence="1 2" key="2">
    <citation type="submission" date="2020-03" db="EMBL/GenBank/DDBJ databases">
        <authorList>
            <person name="Ichikawa N."/>
            <person name="Kimura A."/>
            <person name="Kitahashi Y."/>
            <person name="Uohara A."/>
        </authorList>
    </citation>
    <scope>NUCLEOTIDE SEQUENCE [LARGE SCALE GENOMIC DNA]</scope>
    <source>
        <strain evidence="1 2">NBRC 108639</strain>
    </source>
</reference>
<gene>
    <name evidence="1" type="ORF">Phou_022570</name>
</gene>
<sequence>MGRSRGGLTTKIHLLSTVVVDHFSILLTGGQAGDNPQLLNLLDAIAIRKAWHTIP</sequence>